<evidence type="ECO:0000313" key="3">
    <source>
        <dbReference type="EMBL" id="AJE83704.1"/>
    </source>
</evidence>
<evidence type="ECO:0000313" key="4">
    <source>
        <dbReference type="Proteomes" id="UP000031523"/>
    </source>
</evidence>
<dbReference type="InterPro" id="IPR016039">
    <property type="entry name" value="Thiolase-like"/>
</dbReference>
<dbReference type="GO" id="GO:0004315">
    <property type="term" value="F:3-oxoacyl-[acyl-carrier-protein] synthase activity"/>
    <property type="evidence" value="ECO:0007669"/>
    <property type="project" value="TreeGrafter"/>
</dbReference>
<keyword evidence="1" id="KW-0808">Transferase</keyword>
<dbReference type="EMBL" id="CP010519">
    <property type="protein sequence ID" value="AJE83704.1"/>
    <property type="molecule type" value="Genomic_DNA"/>
</dbReference>
<feature type="domain" description="Beta-ketoacyl synthase-like N-terminal" evidence="2">
    <location>
        <begin position="52"/>
        <end position="198"/>
    </location>
</feature>
<reference evidence="3 4" key="1">
    <citation type="submission" date="2015-01" db="EMBL/GenBank/DDBJ databases">
        <title>Enhanced salinomycin production by adjusting the supply of polyketide extender units in Streptomyce albus DSM 41398.</title>
        <authorList>
            <person name="Lu C."/>
        </authorList>
    </citation>
    <scope>NUCLEOTIDE SEQUENCE [LARGE SCALE GENOMIC DNA]</scope>
    <source>
        <strain evidence="4">ATCC 21838 / DSM 41398 / FERM P-419 / JCM 4703 / NBRC 107858</strain>
    </source>
</reference>
<evidence type="ECO:0000259" key="2">
    <source>
        <dbReference type="Pfam" id="PF00109"/>
    </source>
</evidence>
<dbReference type="Gene3D" id="3.40.47.10">
    <property type="match status" value="1"/>
</dbReference>
<dbReference type="GO" id="GO:0006633">
    <property type="term" value="P:fatty acid biosynthetic process"/>
    <property type="evidence" value="ECO:0007669"/>
    <property type="project" value="TreeGrafter"/>
</dbReference>
<proteinExistence type="predicted"/>
<gene>
    <name evidence="3" type="ORF">SLNWT_3328</name>
</gene>
<organism evidence="3 4">
    <name type="scientific">Streptomyces albus (strain ATCC 21838 / DSM 41398 / FERM P-419 / JCM 4703 / NBRC 107858)</name>
    <dbReference type="NCBI Taxonomy" id="1081613"/>
    <lineage>
        <taxon>Bacteria</taxon>
        <taxon>Bacillati</taxon>
        <taxon>Actinomycetota</taxon>
        <taxon>Actinomycetes</taxon>
        <taxon>Kitasatosporales</taxon>
        <taxon>Streptomycetaceae</taxon>
        <taxon>Streptomyces</taxon>
    </lineage>
</organism>
<dbReference type="InterPro" id="IPR000794">
    <property type="entry name" value="Beta-ketoacyl_synthase"/>
</dbReference>
<keyword evidence="4" id="KW-1185">Reference proteome</keyword>
<accession>A0A0B5EPZ2</accession>
<dbReference type="Pfam" id="PF00109">
    <property type="entry name" value="ketoacyl-synt"/>
    <property type="match status" value="1"/>
</dbReference>
<dbReference type="SUPFAM" id="SSF53901">
    <property type="entry name" value="Thiolase-like"/>
    <property type="match status" value="1"/>
</dbReference>
<dbReference type="PANTHER" id="PTHR11712">
    <property type="entry name" value="POLYKETIDE SYNTHASE-RELATED"/>
    <property type="match status" value="1"/>
</dbReference>
<dbReference type="InterPro" id="IPR014030">
    <property type="entry name" value="Ketoacyl_synth_N"/>
</dbReference>
<dbReference type="PANTHER" id="PTHR11712:SF336">
    <property type="entry name" value="3-OXOACYL-[ACYL-CARRIER-PROTEIN] SYNTHASE, MITOCHONDRIAL"/>
    <property type="match status" value="1"/>
</dbReference>
<sequence length="340" mass="33569">MTAPGPLPLRALPASAAPVVVTGTGTAVTGLTGPADLLRQPPYGPGGFDPVTGLKGRELRNLDRASRLALRAAAPALAEAQLLDADGGFTGEADTAAVVVSSSLGTLDTVAALSDTIAREGVTGLTPLGLPGTSSNVCAGYLAIRHGLRGPSLTVCNGPSSGLDALFWARVLLAAGRARTVLVVGVEPSGPAVTRLLGRETTDAAAAVVLERAEDAAARGAHPRALLAAYGRASSAAEAAAEAAAGLAAPLEGPVDLWLTGEQQAAEGELTAGAPRLDVEQALGPLSGALGVVQCAAAVAHLDATRAEAVLASAGGGPETAAALLLTRSVPPNSERKEPS</sequence>
<name>A0A0B5EPZ2_STRA4</name>
<evidence type="ECO:0000256" key="1">
    <source>
        <dbReference type="ARBA" id="ARBA00022679"/>
    </source>
</evidence>
<dbReference type="AlphaFoldDB" id="A0A0B5EPZ2"/>
<protein>
    <recommendedName>
        <fullName evidence="2">Beta-ketoacyl synthase-like N-terminal domain-containing protein</fullName>
    </recommendedName>
</protein>
<dbReference type="Proteomes" id="UP000031523">
    <property type="component" value="Chromosome"/>
</dbReference>
<dbReference type="KEGG" id="sals:SLNWT_3328"/>